<proteinExistence type="predicted"/>
<protein>
    <submittedName>
        <fullName evidence="2">Uncharacterized protein</fullName>
    </submittedName>
</protein>
<dbReference type="EMBL" id="JAPFFF010000017">
    <property type="protein sequence ID" value="KAK8863707.1"/>
    <property type="molecule type" value="Genomic_DNA"/>
</dbReference>
<evidence type="ECO:0000256" key="1">
    <source>
        <dbReference type="SAM" id="MobiDB-lite"/>
    </source>
</evidence>
<sequence>MSKQIRDSKRLAIIQRWLQGHDDGNYEVLPTRTEGRYIVCERKKPVIESKDDDSTNESNDDGATDDDYEEPQTPIRHRRTKTNDPTIDYEILNELKQLGEEMKMNRQCKEQKQLMNPL</sequence>
<comment type="caution">
    <text evidence="2">The sequence shown here is derived from an EMBL/GenBank/DDBJ whole genome shotgun (WGS) entry which is preliminary data.</text>
</comment>
<name>A0ABR2IJD6_9EUKA</name>
<reference evidence="2 3" key="1">
    <citation type="submission" date="2024-04" db="EMBL/GenBank/DDBJ databases">
        <title>Tritrichomonas musculus Genome.</title>
        <authorList>
            <person name="Alves-Ferreira E."/>
            <person name="Grigg M."/>
            <person name="Lorenzi H."/>
            <person name="Galac M."/>
        </authorList>
    </citation>
    <scope>NUCLEOTIDE SEQUENCE [LARGE SCALE GENOMIC DNA]</scope>
    <source>
        <strain evidence="2 3">EAF2021</strain>
    </source>
</reference>
<keyword evidence="3" id="KW-1185">Reference proteome</keyword>
<feature type="compositionally biased region" description="Acidic residues" evidence="1">
    <location>
        <begin position="54"/>
        <end position="70"/>
    </location>
</feature>
<organism evidence="2 3">
    <name type="scientific">Tritrichomonas musculus</name>
    <dbReference type="NCBI Taxonomy" id="1915356"/>
    <lineage>
        <taxon>Eukaryota</taxon>
        <taxon>Metamonada</taxon>
        <taxon>Parabasalia</taxon>
        <taxon>Tritrichomonadida</taxon>
        <taxon>Tritrichomonadidae</taxon>
        <taxon>Tritrichomonas</taxon>
    </lineage>
</organism>
<gene>
    <name evidence="2" type="ORF">M9Y10_011397</name>
</gene>
<dbReference type="Proteomes" id="UP001470230">
    <property type="component" value="Unassembled WGS sequence"/>
</dbReference>
<accession>A0ABR2IJD6</accession>
<feature type="region of interest" description="Disordered" evidence="1">
    <location>
        <begin position="41"/>
        <end position="84"/>
    </location>
</feature>
<feature type="compositionally biased region" description="Basic and acidic residues" evidence="1">
    <location>
        <begin position="41"/>
        <end position="53"/>
    </location>
</feature>
<evidence type="ECO:0000313" key="2">
    <source>
        <dbReference type="EMBL" id="KAK8863707.1"/>
    </source>
</evidence>
<evidence type="ECO:0000313" key="3">
    <source>
        <dbReference type="Proteomes" id="UP001470230"/>
    </source>
</evidence>